<evidence type="ECO:0000256" key="1">
    <source>
        <dbReference type="SAM" id="SignalP"/>
    </source>
</evidence>
<dbReference type="SUPFAM" id="SSF50242">
    <property type="entry name" value="TIMP-like"/>
    <property type="match status" value="1"/>
</dbReference>
<proteinExistence type="predicted"/>
<evidence type="ECO:0000313" key="3">
    <source>
        <dbReference type="Proteomes" id="UP001302806"/>
    </source>
</evidence>
<dbReference type="EMBL" id="CP134537">
    <property type="protein sequence ID" value="WNH10854.1"/>
    <property type="molecule type" value="Genomic_DNA"/>
</dbReference>
<evidence type="ECO:0000313" key="2">
    <source>
        <dbReference type="EMBL" id="WNH10854.1"/>
    </source>
</evidence>
<gene>
    <name evidence="2" type="ORF">RHP51_09560</name>
</gene>
<dbReference type="RefSeq" id="WP_415867075.1">
    <property type="nucleotide sequence ID" value="NZ_CP134537.1"/>
</dbReference>
<feature type="chain" id="PRO_5046841884" description="Lipoprotein" evidence="1">
    <location>
        <begin position="20"/>
        <end position="280"/>
    </location>
</feature>
<name>A0ABY9XY07_9FLAO</name>
<dbReference type="InterPro" id="IPR008993">
    <property type="entry name" value="TIMP-like_OB-fold"/>
</dbReference>
<sequence>MKKQILTILTILISAFTFACDCSETNPIMEFYSSEYVFEGKIISKIYAKDSLTYKITFDISKHYKNGDSPKKLEFEAFSKGRFNSEGKYIGKGSNCDSYPEKGEIWLIYTKRYKGKLYFPNICSNSKNTDYRQVRIEEQKTLDNGNSFKLENFIYQFEHDFNYTKPISDIDSILKTGQIKDYEKPFTWLNLYVDKDGNLNSVTTHIGYQLKTDSIFNLPNEFKIKLRKPLTEFEKDAIELVKKVQKWEIKKHRKTNVSVPYIRHLAIEFDKEKKEWKYEL</sequence>
<keyword evidence="1" id="KW-0732">Signal</keyword>
<dbReference type="PROSITE" id="PS51257">
    <property type="entry name" value="PROKAR_LIPOPROTEIN"/>
    <property type="match status" value="1"/>
</dbReference>
<dbReference type="Gene3D" id="2.40.50.120">
    <property type="match status" value="1"/>
</dbReference>
<reference evidence="2 3" key="1">
    <citation type="submission" date="2023-09" db="EMBL/GenBank/DDBJ databases">
        <title>Thalassobella suaedae gen. nov., sp. nov., a marine bacterium of the family Flavobacteriaceae isolated from a halophyte Suaeda japonica.</title>
        <authorList>
            <person name="Lee S.Y."/>
            <person name="Hwang C.Y."/>
        </authorList>
    </citation>
    <scope>NUCLEOTIDE SEQUENCE [LARGE SCALE GENOMIC DNA]</scope>
    <source>
        <strain evidence="2 3">HL-DH14</strain>
    </source>
</reference>
<dbReference type="Proteomes" id="UP001302806">
    <property type="component" value="Chromosome"/>
</dbReference>
<feature type="signal peptide" evidence="1">
    <location>
        <begin position="1"/>
        <end position="19"/>
    </location>
</feature>
<evidence type="ECO:0008006" key="4">
    <source>
        <dbReference type="Google" id="ProtNLM"/>
    </source>
</evidence>
<organism evidence="2 3">
    <name type="scientific">Thalassobellus suaedae</name>
    <dbReference type="NCBI Taxonomy" id="3074124"/>
    <lineage>
        <taxon>Bacteria</taxon>
        <taxon>Pseudomonadati</taxon>
        <taxon>Bacteroidota</taxon>
        <taxon>Flavobacteriia</taxon>
        <taxon>Flavobacteriales</taxon>
        <taxon>Flavobacteriaceae</taxon>
        <taxon>Thalassobellus</taxon>
    </lineage>
</organism>
<protein>
    <recommendedName>
        <fullName evidence="4">Lipoprotein</fullName>
    </recommendedName>
</protein>
<accession>A0ABY9XY07</accession>